<dbReference type="EnsemblMetazoa" id="PPA44909.1">
    <property type="protein sequence ID" value="PPA44909.1"/>
    <property type="gene ID" value="WBGene00283278"/>
</dbReference>
<accession>A0A8R1V026</accession>
<proteinExistence type="predicted"/>
<reference evidence="3" key="1">
    <citation type="journal article" date="2008" name="Nat. Genet.">
        <title>The Pristionchus pacificus genome provides a unique perspective on nematode lifestyle and parasitism.</title>
        <authorList>
            <person name="Dieterich C."/>
            <person name="Clifton S.W."/>
            <person name="Schuster L.N."/>
            <person name="Chinwalla A."/>
            <person name="Delehaunty K."/>
            <person name="Dinkelacker I."/>
            <person name="Fulton L."/>
            <person name="Fulton R."/>
            <person name="Godfrey J."/>
            <person name="Minx P."/>
            <person name="Mitreva M."/>
            <person name="Roeseler W."/>
            <person name="Tian H."/>
            <person name="Witte H."/>
            <person name="Yang S.P."/>
            <person name="Wilson R.K."/>
            <person name="Sommer R.J."/>
        </authorList>
    </citation>
    <scope>NUCLEOTIDE SEQUENCE [LARGE SCALE GENOMIC DNA]</scope>
    <source>
        <strain evidence="3">PS312</strain>
    </source>
</reference>
<dbReference type="Proteomes" id="UP000005239">
    <property type="component" value="Unassembled WGS sequence"/>
</dbReference>
<feature type="compositionally biased region" description="Basic and acidic residues" evidence="1">
    <location>
        <begin position="58"/>
        <end position="87"/>
    </location>
</feature>
<name>A0A2A6CZM2_PRIPA</name>
<gene>
    <name evidence="2" type="primary">WBGene00283278</name>
</gene>
<feature type="region of interest" description="Disordered" evidence="1">
    <location>
        <begin position="58"/>
        <end position="98"/>
    </location>
</feature>
<reference evidence="2" key="2">
    <citation type="submission" date="2022-06" db="UniProtKB">
        <authorList>
            <consortium name="EnsemblMetazoa"/>
        </authorList>
    </citation>
    <scope>IDENTIFICATION</scope>
    <source>
        <strain evidence="2">PS312</strain>
    </source>
</reference>
<evidence type="ECO:0000313" key="3">
    <source>
        <dbReference type="Proteomes" id="UP000005239"/>
    </source>
</evidence>
<protein>
    <submittedName>
        <fullName evidence="2">Uncharacterized protein</fullName>
    </submittedName>
</protein>
<dbReference type="AlphaFoldDB" id="A0A2A6CZM2"/>
<keyword evidence="3" id="KW-1185">Reference proteome</keyword>
<evidence type="ECO:0000313" key="2">
    <source>
        <dbReference type="EnsemblMetazoa" id="PPA44909.1"/>
    </source>
</evidence>
<sequence>MIPYSSIDCTHRLSYSNRFHPSSFIGIQYLQKDKNTIEEECVDAVDADICFEDESYKEGKNNEKKEGKGSKKEKINPKQGGENHLRASSDASSESSDDVLSSRLVLVGRLGCKLGKFLSANYLWEDAQ</sequence>
<organism evidence="2 3">
    <name type="scientific">Pristionchus pacificus</name>
    <name type="common">Parasitic nematode worm</name>
    <dbReference type="NCBI Taxonomy" id="54126"/>
    <lineage>
        <taxon>Eukaryota</taxon>
        <taxon>Metazoa</taxon>
        <taxon>Ecdysozoa</taxon>
        <taxon>Nematoda</taxon>
        <taxon>Chromadorea</taxon>
        <taxon>Rhabditida</taxon>
        <taxon>Rhabditina</taxon>
        <taxon>Diplogasteromorpha</taxon>
        <taxon>Diplogasteroidea</taxon>
        <taxon>Neodiplogasteridae</taxon>
        <taxon>Pristionchus</taxon>
    </lineage>
</organism>
<feature type="compositionally biased region" description="Low complexity" evidence="1">
    <location>
        <begin position="88"/>
        <end position="98"/>
    </location>
</feature>
<accession>A0A2A6CZM2</accession>
<evidence type="ECO:0000256" key="1">
    <source>
        <dbReference type="SAM" id="MobiDB-lite"/>
    </source>
</evidence>